<accession>A0A5C5SEU0</accession>
<proteinExistence type="predicted"/>
<reference evidence="1 2" key="1">
    <citation type="submission" date="2019-08" db="EMBL/GenBank/DDBJ databases">
        <authorList>
            <person name="Lei W."/>
        </authorList>
    </citation>
    <scope>NUCLEOTIDE SEQUENCE [LARGE SCALE GENOMIC DNA]</scope>
    <source>
        <strain evidence="1 2">CCUG 66496</strain>
    </source>
</reference>
<name>A0A5C5SEU0_9STRE</name>
<dbReference type="OrthoDB" id="1425096at2"/>
<organism evidence="1 2">
    <name type="scientific">Streptococcus cuniculipharyngis</name>
    <dbReference type="NCBI Taxonomy" id="1562651"/>
    <lineage>
        <taxon>Bacteria</taxon>
        <taxon>Bacillati</taxon>
        <taxon>Bacillota</taxon>
        <taxon>Bacilli</taxon>
        <taxon>Lactobacillales</taxon>
        <taxon>Streptococcaceae</taxon>
        <taxon>Streptococcus</taxon>
    </lineage>
</organism>
<sequence>MSGSSQDLKKEWFEKARIDYHSLFIMLWLSCNSWYNFHYSLTNDREHINKIKSDRSSNNKLYQSFERLFLSDDKEGADFRNNITQLHYALIQAELEYRGNDIPNGYTKMIFENLLTDFNKKTDNTSYQNVIISDARTKTGKLKKKYSDTHDLGDLVVVEDLGILFAGIFEIIYQVRCHLVHGSLKPSKENHAVVRCCYLILWDCLKGFCE</sequence>
<dbReference type="EMBL" id="VOHL01000001">
    <property type="protein sequence ID" value="TWS98663.1"/>
    <property type="molecule type" value="Genomic_DNA"/>
</dbReference>
<keyword evidence="2" id="KW-1185">Reference proteome</keyword>
<dbReference type="Proteomes" id="UP000317430">
    <property type="component" value="Unassembled WGS sequence"/>
</dbReference>
<comment type="caution">
    <text evidence="1">The sequence shown here is derived from an EMBL/GenBank/DDBJ whole genome shotgun (WGS) entry which is preliminary data.</text>
</comment>
<protein>
    <submittedName>
        <fullName evidence="1">Uncharacterized protein</fullName>
    </submittedName>
</protein>
<dbReference type="RefSeq" id="WP_146565447.1">
    <property type="nucleotide sequence ID" value="NZ_VOHL01000001.1"/>
</dbReference>
<dbReference type="AlphaFoldDB" id="A0A5C5SEU0"/>
<evidence type="ECO:0000313" key="1">
    <source>
        <dbReference type="EMBL" id="TWS98663.1"/>
    </source>
</evidence>
<evidence type="ECO:0000313" key="2">
    <source>
        <dbReference type="Proteomes" id="UP000317430"/>
    </source>
</evidence>
<gene>
    <name evidence="1" type="ORF">FRX57_00100</name>
</gene>